<dbReference type="KEGG" id="eha:Ethha_0305"/>
<evidence type="ECO:0000256" key="6">
    <source>
        <dbReference type="ARBA" id="ARBA00022679"/>
    </source>
</evidence>
<evidence type="ECO:0000256" key="7">
    <source>
        <dbReference type="ARBA" id="ARBA00022723"/>
    </source>
</evidence>
<dbReference type="AlphaFoldDB" id="E6U7V9"/>
<accession>E6U7V9</accession>
<evidence type="ECO:0000256" key="4">
    <source>
        <dbReference type="ARBA" id="ARBA00012142"/>
    </source>
</evidence>
<keyword evidence="12" id="KW-0630">Potassium</keyword>
<evidence type="ECO:0000256" key="3">
    <source>
        <dbReference type="ARBA" id="ARBA00008663"/>
    </source>
</evidence>
<dbReference type="GO" id="GO:0000287">
    <property type="term" value="F:magnesium ion binding"/>
    <property type="evidence" value="ECO:0007669"/>
    <property type="project" value="UniProtKB-UniRule"/>
</dbReference>
<dbReference type="UniPathway" id="UPA00109">
    <property type="reaction ID" value="UER00188"/>
</dbReference>
<name>E6U7V9_ETHHY</name>
<dbReference type="Pfam" id="PF02887">
    <property type="entry name" value="PK_C"/>
    <property type="match status" value="1"/>
</dbReference>
<dbReference type="HOGENOM" id="CLU_015439_0_2_9"/>
<organism evidence="19 20">
    <name type="scientific">Ethanoligenens harbinense (strain DSM 18485 / JCM 12961 / CGMCC 1.5033 / YUAN-3)</name>
    <dbReference type="NCBI Taxonomy" id="663278"/>
    <lineage>
        <taxon>Bacteria</taxon>
        <taxon>Bacillati</taxon>
        <taxon>Bacillota</taxon>
        <taxon>Clostridia</taxon>
        <taxon>Eubacteriales</taxon>
        <taxon>Oscillospiraceae</taxon>
        <taxon>Ethanoligenens</taxon>
    </lineage>
</organism>
<evidence type="ECO:0000256" key="14">
    <source>
        <dbReference type="ARBA" id="ARBA00023317"/>
    </source>
</evidence>
<dbReference type="InterPro" id="IPR001697">
    <property type="entry name" value="Pyr_Knase"/>
</dbReference>
<dbReference type="InterPro" id="IPR015806">
    <property type="entry name" value="Pyrv_Knase_insert_dom_sf"/>
</dbReference>
<keyword evidence="7" id="KW-0479">Metal-binding</keyword>
<dbReference type="SUPFAM" id="SSF52935">
    <property type="entry name" value="PK C-terminal domain-like"/>
    <property type="match status" value="1"/>
</dbReference>
<keyword evidence="6 16" id="KW-0808">Transferase</keyword>
<evidence type="ECO:0000256" key="11">
    <source>
        <dbReference type="ARBA" id="ARBA00022842"/>
    </source>
</evidence>
<dbReference type="SUPFAM" id="SSF50800">
    <property type="entry name" value="PK beta-barrel domain-like"/>
    <property type="match status" value="1"/>
</dbReference>
<feature type="domain" description="Pyruvate kinase C-terminal" evidence="18">
    <location>
        <begin position="357"/>
        <end position="470"/>
    </location>
</feature>
<dbReference type="FunFam" id="2.40.33.10:FF:000001">
    <property type="entry name" value="Pyruvate kinase"/>
    <property type="match status" value="1"/>
</dbReference>
<dbReference type="GO" id="GO:0016301">
    <property type="term" value="F:kinase activity"/>
    <property type="evidence" value="ECO:0007669"/>
    <property type="project" value="UniProtKB-KW"/>
</dbReference>
<evidence type="ECO:0000256" key="5">
    <source>
        <dbReference type="ARBA" id="ARBA00018587"/>
    </source>
</evidence>
<dbReference type="EMBL" id="CP002400">
    <property type="protein sequence ID" value="ADU25891.1"/>
    <property type="molecule type" value="Genomic_DNA"/>
</dbReference>
<evidence type="ECO:0000259" key="18">
    <source>
        <dbReference type="Pfam" id="PF02887"/>
    </source>
</evidence>
<dbReference type="NCBIfam" id="TIGR01064">
    <property type="entry name" value="pyruv_kin"/>
    <property type="match status" value="1"/>
</dbReference>
<gene>
    <name evidence="19" type="ordered locus">Ethha_0305</name>
</gene>
<evidence type="ECO:0000256" key="15">
    <source>
        <dbReference type="NCBIfam" id="TIGR01064"/>
    </source>
</evidence>
<dbReference type="GO" id="GO:0004743">
    <property type="term" value="F:pyruvate kinase activity"/>
    <property type="evidence" value="ECO:0007669"/>
    <property type="project" value="UniProtKB-UniRule"/>
</dbReference>
<comment type="pathway">
    <text evidence="2 16">Carbohydrate degradation; glycolysis; pyruvate from D-glyceraldehyde 3-phosphate: step 5/5.</text>
</comment>
<dbReference type="GO" id="GO:0005524">
    <property type="term" value="F:ATP binding"/>
    <property type="evidence" value="ECO:0007669"/>
    <property type="project" value="UniProtKB-KW"/>
</dbReference>
<protein>
    <recommendedName>
        <fullName evidence="5 15">Pyruvate kinase</fullName>
        <ecNumber evidence="4 15">2.7.1.40</ecNumber>
    </recommendedName>
</protein>
<dbReference type="Gene3D" id="2.40.33.10">
    <property type="entry name" value="PK beta-barrel domain-like"/>
    <property type="match status" value="1"/>
</dbReference>
<dbReference type="RefSeq" id="WP_013484272.1">
    <property type="nucleotide sequence ID" value="NC_014828.1"/>
</dbReference>
<keyword evidence="9 16" id="KW-0418">Kinase</keyword>
<evidence type="ECO:0000256" key="9">
    <source>
        <dbReference type="ARBA" id="ARBA00022777"/>
    </source>
</evidence>
<keyword evidence="14 19" id="KW-0670">Pyruvate</keyword>
<dbReference type="Gene3D" id="3.40.1380.20">
    <property type="entry name" value="Pyruvate kinase, C-terminal domain"/>
    <property type="match status" value="1"/>
</dbReference>
<reference evidence="19 20" key="1">
    <citation type="submission" date="2010-12" db="EMBL/GenBank/DDBJ databases">
        <title>Complete sequence of Ethanoligenens harbinense YUAN-3.</title>
        <authorList>
            <person name="Lucas S."/>
            <person name="Copeland A."/>
            <person name="Lapidus A."/>
            <person name="Cheng J.-F."/>
            <person name="Bruce D."/>
            <person name="Goodwin L."/>
            <person name="Pitluck S."/>
            <person name="Chertkov O."/>
            <person name="Misra M."/>
            <person name="Detter J.C."/>
            <person name="Han C."/>
            <person name="Tapia R."/>
            <person name="Land M."/>
            <person name="Hauser L."/>
            <person name="Jeffries C."/>
            <person name="Kyrpides N."/>
            <person name="Ivanova N."/>
            <person name="Mikhailova N."/>
            <person name="Wang A."/>
            <person name="Mouttaki H."/>
            <person name="He Z."/>
            <person name="Zhou J."/>
            <person name="Hemme C.L."/>
            <person name="Woyke T."/>
        </authorList>
    </citation>
    <scope>NUCLEOTIDE SEQUENCE [LARGE SCALE GENOMIC DNA]</scope>
    <source>
        <strain evidence="20">DSM 18485 / JCM 12961 / CGMCC 1.5033 / YUAN-3</strain>
    </source>
</reference>
<dbReference type="eggNOG" id="COG0469">
    <property type="taxonomic scope" value="Bacteria"/>
</dbReference>
<keyword evidence="8" id="KW-0547">Nucleotide-binding</keyword>
<dbReference type="SUPFAM" id="SSF51621">
    <property type="entry name" value="Phosphoenolpyruvate/pyruvate domain"/>
    <property type="match status" value="1"/>
</dbReference>
<dbReference type="EC" id="2.7.1.40" evidence="4 15"/>
<dbReference type="InterPro" id="IPR040442">
    <property type="entry name" value="Pyrv_kinase-like_dom_sf"/>
</dbReference>
<dbReference type="NCBIfam" id="NF004978">
    <property type="entry name" value="PRK06354.1"/>
    <property type="match status" value="1"/>
</dbReference>
<keyword evidence="10" id="KW-0067">ATP-binding</keyword>
<dbReference type="NCBIfam" id="NF004491">
    <property type="entry name" value="PRK05826.1"/>
    <property type="match status" value="1"/>
</dbReference>
<evidence type="ECO:0000256" key="1">
    <source>
        <dbReference type="ARBA" id="ARBA00001958"/>
    </source>
</evidence>
<evidence type="ECO:0000256" key="2">
    <source>
        <dbReference type="ARBA" id="ARBA00004997"/>
    </source>
</evidence>
<keyword evidence="13 16" id="KW-0324">Glycolysis</keyword>
<dbReference type="STRING" id="663278.Ethha_0305"/>
<evidence type="ECO:0000256" key="13">
    <source>
        <dbReference type="ARBA" id="ARBA00023152"/>
    </source>
</evidence>
<evidence type="ECO:0000256" key="16">
    <source>
        <dbReference type="RuleBase" id="RU000504"/>
    </source>
</evidence>
<keyword evidence="11 16" id="KW-0460">Magnesium</keyword>
<dbReference type="InterPro" id="IPR015813">
    <property type="entry name" value="Pyrv/PenolPyrv_kinase-like_dom"/>
</dbReference>
<comment type="similarity">
    <text evidence="3 16">Belongs to the pyruvate kinase family.</text>
</comment>
<evidence type="ECO:0000256" key="10">
    <source>
        <dbReference type="ARBA" id="ARBA00022840"/>
    </source>
</evidence>
<dbReference type="Proteomes" id="UP000001551">
    <property type="component" value="Chromosome"/>
</dbReference>
<dbReference type="PRINTS" id="PR01050">
    <property type="entry name" value="PYRUVTKNASE"/>
</dbReference>
<evidence type="ECO:0000256" key="12">
    <source>
        <dbReference type="ARBA" id="ARBA00022958"/>
    </source>
</evidence>
<comment type="catalytic activity">
    <reaction evidence="16">
        <text>pyruvate + ATP = phosphoenolpyruvate + ADP + H(+)</text>
        <dbReference type="Rhea" id="RHEA:18157"/>
        <dbReference type="ChEBI" id="CHEBI:15361"/>
        <dbReference type="ChEBI" id="CHEBI:15378"/>
        <dbReference type="ChEBI" id="CHEBI:30616"/>
        <dbReference type="ChEBI" id="CHEBI:58702"/>
        <dbReference type="ChEBI" id="CHEBI:456216"/>
        <dbReference type="EC" id="2.7.1.40"/>
    </reaction>
</comment>
<dbReference type="InterPro" id="IPR036918">
    <property type="entry name" value="Pyrv_Knase_C_sf"/>
</dbReference>
<feature type="domain" description="Pyruvate kinase barrel" evidence="17">
    <location>
        <begin position="1"/>
        <end position="324"/>
    </location>
</feature>
<comment type="cofactor">
    <cofactor evidence="1">
        <name>K(+)</name>
        <dbReference type="ChEBI" id="CHEBI:29103"/>
    </cofactor>
</comment>
<dbReference type="InterPro" id="IPR011037">
    <property type="entry name" value="Pyrv_Knase-like_insert_dom_sf"/>
</dbReference>
<evidence type="ECO:0000259" key="17">
    <source>
        <dbReference type="Pfam" id="PF00224"/>
    </source>
</evidence>
<dbReference type="Pfam" id="PF00224">
    <property type="entry name" value="PK"/>
    <property type="match status" value="1"/>
</dbReference>
<evidence type="ECO:0000313" key="19">
    <source>
        <dbReference type="EMBL" id="ADU25891.1"/>
    </source>
</evidence>
<keyword evidence="20" id="KW-1185">Reference proteome</keyword>
<evidence type="ECO:0000313" key="20">
    <source>
        <dbReference type="Proteomes" id="UP000001551"/>
    </source>
</evidence>
<dbReference type="InterPro" id="IPR015795">
    <property type="entry name" value="Pyrv_Knase_C"/>
</dbReference>
<dbReference type="InterPro" id="IPR015793">
    <property type="entry name" value="Pyrv_Knase_brl"/>
</dbReference>
<dbReference type="Gene3D" id="3.20.20.60">
    <property type="entry name" value="Phosphoenolpyruvate-binding domains"/>
    <property type="match status" value="1"/>
</dbReference>
<evidence type="ECO:0000256" key="8">
    <source>
        <dbReference type="ARBA" id="ARBA00022741"/>
    </source>
</evidence>
<dbReference type="PANTHER" id="PTHR11817">
    <property type="entry name" value="PYRUVATE KINASE"/>
    <property type="match status" value="1"/>
</dbReference>
<sequence length="481" mass="51717">MRKTKIVCTLGPATESEEMLRKLMLAGMNVARFNFSHQTHEQHKQRLDFVRSIQKELGVPLTYLLDTKGPELRLGLYKDNQKVTLKTGQDYTLTTRDILGDENQVSISFKGLPADVKPGNHILIADGLVELEVKSTTDTDIVCLVKNAGTLSNNKNVNVPDAHVSLPFISEKDRADLIFGCENGMDAVAASFTRSAEDVLEMRAILDSHGGSNIKIIPKIENIYGVNNIDEILKVADGVMVARGDMGVNIPIEEIPRIQKMIIRKANALGKISIVATQMLDSMIQNPRPTRAEATDVANAIYDGTGATMLSGETAAGAYPIEAVTTMARIAERTEADIDYKAAFNARPLESETDVTNAVAHAAVGTAHDTNAKAILTVTQSGYTARFVSKFRPACPIIGCTPNEQVYRQLNLSSGVVPVLTKSASGADDMIETAVQSAIDAGLIQNGDLVVITGGIPLGVPGTTNFIKVHVVGNSTSFSKQ</sequence>
<dbReference type="GO" id="GO:0030955">
    <property type="term" value="F:potassium ion binding"/>
    <property type="evidence" value="ECO:0007669"/>
    <property type="project" value="UniProtKB-UniRule"/>
</dbReference>
<proteinExistence type="inferred from homology"/>